<dbReference type="InterPro" id="IPR035901">
    <property type="entry name" value="GIY-YIG_endonuc_sf"/>
</dbReference>
<feature type="domain" description="GIY-YIG" evidence="2">
    <location>
        <begin position="1"/>
        <end position="75"/>
    </location>
</feature>
<dbReference type="STRING" id="1618350.UR67_C0005G0024"/>
<accession>A0A0G0E2S9</accession>
<name>A0A0G0E2S9_UNCC3</name>
<dbReference type="Proteomes" id="UP000034581">
    <property type="component" value="Unassembled WGS sequence"/>
</dbReference>
<dbReference type="PANTHER" id="PTHR34477">
    <property type="entry name" value="UPF0213 PROTEIN YHBQ"/>
    <property type="match status" value="1"/>
</dbReference>
<dbReference type="SUPFAM" id="SSF82771">
    <property type="entry name" value="GIY-YIG endonuclease"/>
    <property type="match status" value="1"/>
</dbReference>
<dbReference type="InterPro" id="IPR000305">
    <property type="entry name" value="GIY-YIG_endonuc"/>
</dbReference>
<proteinExistence type="inferred from homology"/>
<comment type="similarity">
    <text evidence="1">Belongs to the UPF0213 family.</text>
</comment>
<dbReference type="AlphaFoldDB" id="A0A0G0E2S9"/>
<sequence length="80" mass="9635">MYYLYILKCGDDSLYTGITNDIEKRLTVHREGKGSKYVRSHLPIKIVYQEKYKTKEEACKREFEIKQMSREKKLTLIEKK</sequence>
<evidence type="ECO:0000256" key="1">
    <source>
        <dbReference type="ARBA" id="ARBA00007435"/>
    </source>
</evidence>
<evidence type="ECO:0000259" key="2">
    <source>
        <dbReference type="PROSITE" id="PS50164"/>
    </source>
</evidence>
<comment type="caution">
    <text evidence="3">The sequence shown here is derived from an EMBL/GenBank/DDBJ whole genome shotgun (WGS) entry which is preliminary data.</text>
</comment>
<protein>
    <recommendedName>
        <fullName evidence="2">GIY-YIG domain-containing protein</fullName>
    </recommendedName>
</protein>
<dbReference type="PANTHER" id="PTHR34477:SF1">
    <property type="entry name" value="UPF0213 PROTEIN YHBQ"/>
    <property type="match status" value="1"/>
</dbReference>
<dbReference type="PROSITE" id="PS50164">
    <property type="entry name" value="GIY_YIG"/>
    <property type="match status" value="1"/>
</dbReference>
<dbReference type="EMBL" id="LBQB01000005">
    <property type="protein sequence ID" value="KKP69535.1"/>
    <property type="molecule type" value="Genomic_DNA"/>
</dbReference>
<evidence type="ECO:0000313" key="3">
    <source>
        <dbReference type="EMBL" id="KKP69535.1"/>
    </source>
</evidence>
<gene>
    <name evidence="3" type="ORF">UR67_C0005G0024</name>
</gene>
<dbReference type="CDD" id="cd10456">
    <property type="entry name" value="GIY-YIG_UPF0213"/>
    <property type="match status" value="1"/>
</dbReference>
<dbReference type="Pfam" id="PF01541">
    <property type="entry name" value="GIY-YIG"/>
    <property type="match status" value="1"/>
</dbReference>
<evidence type="ECO:0000313" key="4">
    <source>
        <dbReference type="Proteomes" id="UP000034581"/>
    </source>
</evidence>
<reference evidence="3 4" key="1">
    <citation type="journal article" date="2015" name="Nature">
        <title>rRNA introns, odd ribosomes, and small enigmatic genomes across a large radiation of phyla.</title>
        <authorList>
            <person name="Brown C.T."/>
            <person name="Hug L.A."/>
            <person name="Thomas B.C."/>
            <person name="Sharon I."/>
            <person name="Castelle C.J."/>
            <person name="Singh A."/>
            <person name="Wilkins M.J."/>
            <person name="Williams K.H."/>
            <person name="Banfield J.F."/>
        </authorList>
    </citation>
    <scope>NUCLEOTIDE SEQUENCE [LARGE SCALE GENOMIC DNA]</scope>
</reference>
<organism evidence="3 4">
    <name type="scientific">candidate division CPR3 bacterium GW2011_GWF2_35_18</name>
    <dbReference type="NCBI Taxonomy" id="1618350"/>
    <lineage>
        <taxon>Bacteria</taxon>
        <taxon>Bacteria division CPR3</taxon>
    </lineage>
</organism>
<dbReference type="Gene3D" id="3.40.1440.10">
    <property type="entry name" value="GIY-YIG endonuclease"/>
    <property type="match status" value="1"/>
</dbReference>
<dbReference type="InterPro" id="IPR050190">
    <property type="entry name" value="UPF0213_domain"/>
</dbReference>